<proteinExistence type="predicted"/>
<accession>A0AAE2EAN5</accession>
<reference evidence="1 2" key="1">
    <citation type="submission" date="2015-03" db="EMBL/GenBank/DDBJ databases">
        <authorList>
            <person name="McCorrison J."/>
            <person name="Sanka R."/>
            <person name="Adams M."/>
            <person name="Brinkac L."/>
            <person name="Nierman W."/>
            <person name="Sutton G."/>
            <person name="Nelson K."/>
            <person name="Kiedrowski L."/>
            <person name="Guerrero D."/>
            <person name="Bonomo R."/>
        </authorList>
    </citation>
    <scope>NUCLEOTIDE SEQUENCE [LARGE SCALE GENOMIC DNA]</scope>
    <source>
        <strain evidence="1 2">42324</strain>
    </source>
</reference>
<gene>
    <name evidence="1" type="ORF">SS44_18410</name>
</gene>
<dbReference type="AlphaFoldDB" id="A0AAE2EAN5"/>
<sequence>MEQNFTPEQIEMINRVVFAQINVMNEKIAQIIEDTESTAHHQLKDNGIDMTDFYPANKHFLMMSLIQHLIDKVHGGDMALAQKMLIMEAKRLNISVNAEADKSRD</sequence>
<protein>
    <submittedName>
        <fullName evidence="1">Nitroreductase</fullName>
    </submittedName>
</protein>
<comment type="caution">
    <text evidence="1">The sequence shown here is derived from an EMBL/GenBank/DDBJ whole genome shotgun (WGS) entry which is preliminary data.</text>
</comment>
<dbReference type="EMBL" id="JZYG01000024">
    <property type="protein sequence ID" value="KJM32478.1"/>
    <property type="molecule type" value="Genomic_DNA"/>
</dbReference>
<dbReference type="RefSeq" id="WP_045295237.1">
    <property type="nucleotide sequence ID" value="NZ_JAWNBL010000004.1"/>
</dbReference>
<evidence type="ECO:0000313" key="1">
    <source>
        <dbReference type="EMBL" id="KJM32478.1"/>
    </source>
</evidence>
<dbReference type="Proteomes" id="UP000033344">
    <property type="component" value="Unassembled WGS sequence"/>
</dbReference>
<name>A0AAE2EAN5_ENTCL</name>
<organism evidence="1 2">
    <name type="scientific">Enterobacter cloacae subsp. cloacae</name>
    <dbReference type="NCBI Taxonomy" id="336306"/>
    <lineage>
        <taxon>Bacteria</taxon>
        <taxon>Pseudomonadati</taxon>
        <taxon>Pseudomonadota</taxon>
        <taxon>Gammaproteobacteria</taxon>
        <taxon>Enterobacterales</taxon>
        <taxon>Enterobacteriaceae</taxon>
        <taxon>Enterobacter</taxon>
        <taxon>Enterobacter cloacae complex</taxon>
    </lineage>
</organism>
<evidence type="ECO:0000313" key="2">
    <source>
        <dbReference type="Proteomes" id="UP000033344"/>
    </source>
</evidence>